<keyword evidence="7" id="KW-0520">NAD</keyword>
<evidence type="ECO:0000256" key="9">
    <source>
        <dbReference type="ARBA" id="ARBA00049010"/>
    </source>
</evidence>
<keyword evidence="5" id="KW-0809">Transit peptide</keyword>
<dbReference type="OrthoDB" id="3244603at2759"/>
<reference evidence="12 13" key="1">
    <citation type="submission" date="2016-07" db="EMBL/GenBank/DDBJ databases">
        <title>Pervasive Adenine N6-methylation of Active Genes in Fungi.</title>
        <authorList>
            <consortium name="DOE Joint Genome Institute"/>
            <person name="Mondo S.J."/>
            <person name="Dannebaum R.O."/>
            <person name="Kuo R.C."/>
            <person name="Labutti K."/>
            <person name="Haridas S."/>
            <person name="Kuo A."/>
            <person name="Salamov A."/>
            <person name="Ahrendt S.R."/>
            <person name="Lipzen A."/>
            <person name="Sullivan W."/>
            <person name="Andreopoulos W.B."/>
            <person name="Clum A."/>
            <person name="Lindquist E."/>
            <person name="Daum C."/>
            <person name="Ramamoorthy G.K."/>
            <person name="Gryganskyi A."/>
            <person name="Culley D."/>
            <person name="Magnuson J.K."/>
            <person name="James T.Y."/>
            <person name="O'Malley M.A."/>
            <person name="Stajich J.E."/>
            <person name="Spatafora J.W."/>
            <person name="Visel A."/>
            <person name="Grigoriev I.V."/>
        </authorList>
    </citation>
    <scope>NUCLEOTIDE SEQUENCE [LARGE SCALE GENOMIC DNA]</scope>
    <source>
        <strain evidence="12 13">12-1054</strain>
    </source>
</reference>
<comment type="catalytic activity">
    <reaction evidence="9">
        <text>a ubiquinone + NADH + H(+) = a ubiquinol + NAD(+)</text>
        <dbReference type="Rhea" id="RHEA:23152"/>
        <dbReference type="Rhea" id="RHEA-COMP:9565"/>
        <dbReference type="Rhea" id="RHEA-COMP:9566"/>
        <dbReference type="ChEBI" id="CHEBI:15378"/>
        <dbReference type="ChEBI" id="CHEBI:16389"/>
        <dbReference type="ChEBI" id="CHEBI:17976"/>
        <dbReference type="ChEBI" id="CHEBI:57540"/>
        <dbReference type="ChEBI" id="CHEBI:57945"/>
    </reaction>
</comment>
<evidence type="ECO:0000256" key="6">
    <source>
        <dbReference type="ARBA" id="ARBA00023002"/>
    </source>
</evidence>
<feature type="domain" description="FAD/NAD(P)-binding" evidence="10">
    <location>
        <begin position="112"/>
        <end position="446"/>
    </location>
</feature>
<dbReference type="Gene3D" id="3.50.50.100">
    <property type="match status" value="1"/>
</dbReference>
<keyword evidence="4" id="KW-0274">FAD</keyword>
<organism evidence="12 13">
    <name type="scientific">Protomyces lactucae-debilis</name>
    <dbReference type="NCBI Taxonomy" id="2754530"/>
    <lineage>
        <taxon>Eukaryota</taxon>
        <taxon>Fungi</taxon>
        <taxon>Dikarya</taxon>
        <taxon>Ascomycota</taxon>
        <taxon>Taphrinomycotina</taxon>
        <taxon>Taphrinomycetes</taxon>
        <taxon>Taphrinales</taxon>
        <taxon>Protomycetaceae</taxon>
        <taxon>Protomyces</taxon>
    </lineage>
</organism>
<dbReference type="Proteomes" id="UP000193685">
    <property type="component" value="Unassembled WGS sequence"/>
</dbReference>
<evidence type="ECO:0000256" key="5">
    <source>
        <dbReference type="ARBA" id="ARBA00022946"/>
    </source>
</evidence>
<evidence type="ECO:0000256" key="1">
    <source>
        <dbReference type="ARBA" id="ARBA00005272"/>
    </source>
</evidence>
<evidence type="ECO:0000313" key="13">
    <source>
        <dbReference type="Proteomes" id="UP000193685"/>
    </source>
</evidence>
<comment type="caution">
    <text evidence="12">The sequence shown here is derived from an EMBL/GenBank/DDBJ whole genome shotgun (WGS) entry which is preliminary data.</text>
</comment>
<dbReference type="GeneID" id="63784715"/>
<feature type="domain" description="External alternative NADH-ubiquinone oxidoreductase-like C-terminal" evidence="11">
    <location>
        <begin position="510"/>
        <end position="576"/>
    </location>
</feature>
<dbReference type="EC" id="1.6.5.9" evidence="2"/>
<keyword evidence="6" id="KW-0560">Oxidoreductase</keyword>
<sequence>MIASRLIRQTRPSTLAVSGLARRFVSELPRSNAAPGQPIAPPPPFPPAAAGHTAYAASPPPPPPFKKKAGFFKKAWRVTYLSALAGLGWFTYEVYQNRHPGQQFEQDPSKKTIVILGSGWGSCALLKNIHAEDYNVVIVSPRNYFLFTPLLPSTTTGTVELRSIMEPIRHMTRHKKAAVKTYEADCTKIDPERKTITITDNTELKGAVAETELKYDYLVVGVGAENQTFGIKGVRENACFLKETWDAQKIRTRIMDCIETAQFKTLPEEEKERLLHMVVVGGGPTGIEFAAELRDFFNEDLLDWYPEIKDKFKVTLIEALPSVLPMFSKQLIDYTESNFKKQDITIHTKTMVKEVTERDVTCEVTKPDGTKQTQKVPYGLLVWATGNTPRPLIKNMMAEIPAQKNSRRGLAVNDFMVVEGSENIWAIGDCTATKYAPTAQAASQQGTYLSHLFNDMAKSEKLEGEINYLMDQMSRSSSTTAEERASLKKTLDNKKRALNAIKATPFEYSHQGSLAYVGRGDAIADLQIPFFNGSFSSGGASTYLFWRAAYISQVFSLRNRALVVFDYTKTKLLGRDISRQ</sequence>
<dbReference type="SUPFAM" id="SSF51905">
    <property type="entry name" value="FAD/NAD(P)-binding domain"/>
    <property type="match status" value="2"/>
</dbReference>
<evidence type="ECO:0000259" key="10">
    <source>
        <dbReference type="Pfam" id="PF07992"/>
    </source>
</evidence>
<gene>
    <name evidence="12" type="ORF">BCR37DRAFT_352254</name>
</gene>
<keyword evidence="3" id="KW-0285">Flavoprotein</keyword>
<evidence type="ECO:0000256" key="2">
    <source>
        <dbReference type="ARBA" id="ARBA00012637"/>
    </source>
</evidence>
<evidence type="ECO:0000256" key="4">
    <source>
        <dbReference type="ARBA" id="ARBA00022827"/>
    </source>
</evidence>
<dbReference type="InterPro" id="IPR045024">
    <property type="entry name" value="NDH-2"/>
</dbReference>
<evidence type="ECO:0000256" key="7">
    <source>
        <dbReference type="ARBA" id="ARBA00023027"/>
    </source>
</evidence>
<dbReference type="InterPro" id="IPR054585">
    <property type="entry name" value="NDH2-like_C"/>
</dbReference>
<name>A0A1Y2EVH1_PROLT</name>
<accession>A0A1Y2EVH1</accession>
<dbReference type="GO" id="GO:0005739">
    <property type="term" value="C:mitochondrion"/>
    <property type="evidence" value="ECO:0007669"/>
    <property type="project" value="UniProtKB-ARBA"/>
</dbReference>
<dbReference type="OMA" id="QIPAQKD"/>
<dbReference type="RefSeq" id="XP_040722248.1">
    <property type="nucleotide sequence ID" value="XM_040868116.1"/>
</dbReference>
<dbReference type="Pfam" id="PF22366">
    <property type="entry name" value="NDH2_C"/>
    <property type="match status" value="1"/>
</dbReference>
<dbReference type="InterPro" id="IPR036188">
    <property type="entry name" value="FAD/NAD-bd_sf"/>
</dbReference>
<comment type="similarity">
    <text evidence="1">Belongs to the NADH dehydrogenase family.</text>
</comment>
<comment type="catalytic activity">
    <reaction evidence="8">
        <text>a quinone + NADH + H(+) = a quinol + NAD(+)</text>
        <dbReference type="Rhea" id="RHEA:46160"/>
        <dbReference type="ChEBI" id="CHEBI:15378"/>
        <dbReference type="ChEBI" id="CHEBI:24646"/>
        <dbReference type="ChEBI" id="CHEBI:57540"/>
        <dbReference type="ChEBI" id="CHEBI:57945"/>
        <dbReference type="ChEBI" id="CHEBI:132124"/>
        <dbReference type="EC" id="1.6.5.9"/>
    </reaction>
</comment>
<dbReference type="PANTHER" id="PTHR43706">
    <property type="entry name" value="NADH DEHYDROGENASE"/>
    <property type="match status" value="1"/>
</dbReference>
<dbReference type="GO" id="GO:0050136">
    <property type="term" value="F:NADH dehydrogenase (quinone) (non-electrogenic) activity"/>
    <property type="evidence" value="ECO:0007669"/>
    <property type="project" value="UniProtKB-EC"/>
</dbReference>
<dbReference type="STRING" id="56484.A0A1Y2EVH1"/>
<dbReference type="InterPro" id="IPR023753">
    <property type="entry name" value="FAD/NAD-binding_dom"/>
</dbReference>
<dbReference type="PRINTS" id="PR00368">
    <property type="entry name" value="FADPNR"/>
</dbReference>
<evidence type="ECO:0000256" key="8">
    <source>
        <dbReference type="ARBA" id="ARBA00047599"/>
    </source>
</evidence>
<dbReference type="AlphaFoldDB" id="A0A1Y2EVH1"/>
<evidence type="ECO:0000256" key="3">
    <source>
        <dbReference type="ARBA" id="ARBA00022630"/>
    </source>
</evidence>
<dbReference type="Pfam" id="PF07992">
    <property type="entry name" value="Pyr_redox_2"/>
    <property type="match status" value="1"/>
</dbReference>
<dbReference type="PANTHER" id="PTHR43706:SF47">
    <property type="entry name" value="EXTERNAL NADH-UBIQUINONE OXIDOREDUCTASE 1, MITOCHONDRIAL-RELATED"/>
    <property type="match status" value="1"/>
</dbReference>
<dbReference type="EMBL" id="MCFI01000027">
    <property type="protein sequence ID" value="ORY75136.1"/>
    <property type="molecule type" value="Genomic_DNA"/>
</dbReference>
<proteinExistence type="inferred from homology"/>
<evidence type="ECO:0000259" key="11">
    <source>
        <dbReference type="Pfam" id="PF22366"/>
    </source>
</evidence>
<protein>
    <recommendedName>
        <fullName evidence="2">NADH:ubiquinone reductase (non-electrogenic)</fullName>
        <ecNumber evidence="2">1.6.5.9</ecNumber>
    </recommendedName>
</protein>
<evidence type="ECO:0000313" key="12">
    <source>
        <dbReference type="EMBL" id="ORY75136.1"/>
    </source>
</evidence>
<keyword evidence="13" id="KW-1185">Reference proteome</keyword>